<keyword evidence="2" id="KW-0472">Membrane</keyword>
<keyword evidence="2" id="KW-1133">Transmembrane helix</keyword>
<accession>A0A3N4JS72</accession>
<dbReference type="AlphaFoldDB" id="A0A3N4JS72"/>
<keyword evidence="4" id="KW-1185">Reference proteome</keyword>
<proteinExistence type="predicted"/>
<dbReference type="Proteomes" id="UP000276215">
    <property type="component" value="Unassembled WGS sequence"/>
</dbReference>
<dbReference type="OrthoDB" id="10646263at2759"/>
<keyword evidence="2" id="KW-0812">Transmembrane</keyword>
<evidence type="ECO:0000313" key="4">
    <source>
        <dbReference type="Proteomes" id="UP000276215"/>
    </source>
</evidence>
<evidence type="ECO:0000313" key="3">
    <source>
        <dbReference type="EMBL" id="RPB01194.1"/>
    </source>
</evidence>
<feature type="compositionally biased region" description="Basic and acidic residues" evidence="1">
    <location>
        <begin position="69"/>
        <end position="84"/>
    </location>
</feature>
<name>A0A3N4JS72_9PEZI</name>
<feature type="transmembrane region" description="Helical" evidence="2">
    <location>
        <begin position="24"/>
        <end position="46"/>
    </location>
</feature>
<organism evidence="3 4">
    <name type="scientific">Choiromyces venosus 120613-1</name>
    <dbReference type="NCBI Taxonomy" id="1336337"/>
    <lineage>
        <taxon>Eukaryota</taxon>
        <taxon>Fungi</taxon>
        <taxon>Dikarya</taxon>
        <taxon>Ascomycota</taxon>
        <taxon>Pezizomycotina</taxon>
        <taxon>Pezizomycetes</taxon>
        <taxon>Pezizales</taxon>
        <taxon>Tuberaceae</taxon>
        <taxon>Choiromyces</taxon>
    </lineage>
</organism>
<reference evidence="3 4" key="1">
    <citation type="journal article" date="2018" name="Nat. Ecol. Evol.">
        <title>Pezizomycetes genomes reveal the molecular basis of ectomycorrhizal truffle lifestyle.</title>
        <authorList>
            <person name="Murat C."/>
            <person name="Payen T."/>
            <person name="Noel B."/>
            <person name="Kuo A."/>
            <person name="Morin E."/>
            <person name="Chen J."/>
            <person name="Kohler A."/>
            <person name="Krizsan K."/>
            <person name="Balestrini R."/>
            <person name="Da Silva C."/>
            <person name="Montanini B."/>
            <person name="Hainaut M."/>
            <person name="Levati E."/>
            <person name="Barry K.W."/>
            <person name="Belfiori B."/>
            <person name="Cichocki N."/>
            <person name="Clum A."/>
            <person name="Dockter R.B."/>
            <person name="Fauchery L."/>
            <person name="Guy J."/>
            <person name="Iotti M."/>
            <person name="Le Tacon F."/>
            <person name="Lindquist E.A."/>
            <person name="Lipzen A."/>
            <person name="Malagnac F."/>
            <person name="Mello A."/>
            <person name="Molinier V."/>
            <person name="Miyauchi S."/>
            <person name="Poulain J."/>
            <person name="Riccioni C."/>
            <person name="Rubini A."/>
            <person name="Sitrit Y."/>
            <person name="Splivallo R."/>
            <person name="Traeger S."/>
            <person name="Wang M."/>
            <person name="Zifcakova L."/>
            <person name="Wipf D."/>
            <person name="Zambonelli A."/>
            <person name="Paolocci F."/>
            <person name="Nowrousian M."/>
            <person name="Ottonello S."/>
            <person name="Baldrian P."/>
            <person name="Spatafora J.W."/>
            <person name="Henrissat B."/>
            <person name="Nagy L.G."/>
            <person name="Aury J.M."/>
            <person name="Wincker P."/>
            <person name="Grigoriev I.V."/>
            <person name="Bonfante P."/>
            <person name="Martin F.M."/>
        </authorList>
    </citation>
    <scope>NUCLEOTIDE SEQUENCE [LARGE SCALE GENOMIC DNA]</scope>
    <source>
        <strain evidence="3 4">120613-1</strain>
    </source>
</reference>
<evidence type="ECO:0000256" key="2">
    <source>
        <dbReference type="SAM" id="Phobius"/>
    </source>
</evidence>
<dbReference type="EMBL" id="ML120375">
    <property type="protein sequence ID" value="RPB01194.1"/>
    <property type="molecule type" value="Genomic_DNA"/>
</dbReference>
<feature type="region of interest" description="Disordered" evidence="1">
    <location>
        <begin position="63"/>
        <end position="84"/>
    </location>
</feature>
<evidence type="ECO:0000256" key="1">
    <source>
        <dbReference type="SAM" id="MobiDB-lite"/>
    </source>
</evidence>
<sequence length="150" mass="17801">MPPPNPLTALPPLLSLLFLPPTVLLFWNFALLTTILSSIVLLFRLLRVYFEVCTTILLERFRGTSTSTSRKDRWQDSRRRRSSERLEVWREEEEEKVEEEMMGKLVGRVNYATLIRPLEPVEWRVRRRSGAGLEVDEWRVRGEGWDWNGW</sequence>
<gene>
    <name evidence="3" type="ORF">L873DRAFT_1788504</name>
</gene>
<protein>
    <submittedName>
        <fullName evidence="3">Uncharacterized protein</fullName>
    </submittedName>
</protein>